<evidence type="ECO:0000313" key="5">
    <source>
        <dbReference type="WBParaSite" id="DME_0000161401-mRNA-1"/>
    </source>
</evidence>
<dbReference type="Proteomes" id="UP000038040">
    <property type="component" value="Unplaced"/>
</dbReference>
<evidence type="ECO:0000313" key="2">
    <source>
        <dbReference type="EMBL" id="VDN56001.1"/>
    </source>
</evidence>
<dbReference type="Proteomes" id="UP000274756">
    <property type="component" value="Unassembled WGS sequence"/>
</dbReference>
<reference evidence="2 4" key="2">
    <citation type="submission" date="2018-11" db="EMBL/GenBank/DDBJ databases">
        <authorList>
            <consortium name="Pathogen Informatics"/>
        </authorList>
    </citation>
    <scope>NUCLEOTIDE SEQUENCE [LARGE SCALE GENOMIC DNA]</scope>
</reference>
<accession>A0A0N4U4B3</accession>
<dbReference type="EMBL" id="UYYG01001154">
    <property type="protein sequence ID" value="VDN56001.1"/>
    <property type="molecule type" value="Genomic_DNA"/>
</dbReference>
<feature type="chain" id="PRO_5033720965" evidence="1">
    <location>
        <begin position="22"/>
        <end position="88"/>
    </location>
</feature>
<evidence type="ECO:0000313" key="4">
    <source>
        <dbReference type="Proteomes" id="UP000274756"/>
    </source>
</evidence>
<feature type="signal peptide" evidence="1">
    <location>
        <begin position="1"/>
        <end position="21"/>
    </location>
</feature>
<evidence type="ECO:0000313" key="3">
    <source>
        <dbReference type="Proteomes" id="UP000038040"/>
    </source>
</evidence>
<proteinExistence type="predicted"/>
<organism evidence="3 5">
    <name type="scientific">Dracunculus medinensis</name>
    <name type="common">Guinea worm</name>
    <dbReference type="NCBI Taxonomy" id="318479"/>
    <lineage>
        <taxon>Eukaryota</taxon>
        <taxon>Metazoa</taxon>
        <taxon>Ecdysozoa</taxon>
        <taxon>Nematoda</taxon>
        <taxon>Chromadorea</taxon>
        <taxon>Rhabditida</taxon>
        <taxon>Spirurina</taxon>
        <taxon>Dracunculoidea</taxon>
        <taxon>Dracunculidae</taxon>
        <taxon>Dracunculus</taxon>
    </lineage>
</organism>
<protein>
    <submittedName>
        <fullName evidence="2 5">Uncharacterized protein</fullName>
    </submittedName>
</protein>
<dbReference type="OrthoDB" id="5875533at2759"/>
<keyword evidence="1" id="KW-0732">Signal</keyword>
<keyword evidence="4" id="KW-1185">Reference proteome</keyword>
<reference evidence="5" key="1">
    <citation type="submission" date="2017-02" db="UniProtKB">
        <authorList>
            <consortium name="WormBaseParasite"/>
        </authorList>
    </citation>
    <scope>IDENTIFICATION</scope>
</reference>
<evidence type="ECO:0000256" key="1">
    <source>
        <dbReference type="SAM" id="SignalP"/>
    </source>
</evidence>
<sequence>MNLRPLSIILHILYIVLICSTNVHEQQYYDEYIDGGKGNGHSISMVWENDQVQSKHKRPVSAKNCTSDTAVIDKLLIGTGYSKFRLPG</sequence>
<name>A0A0N4U4B3_DRAME</name>
<dbReference type="AlphaFoldDB" id="A0A0N4U4B3"/>
<dbReference type="WBParaSite" id="DME_0000161401-mRNA-1">
    <property type="protein sequence ID" value="DME_0000161401-mRNA-1"/>
    <property type="gene ID" value="DME_0000161401"/>
</dbReference>
<gene>
    <name evidence="2" type="ORF">DME_LOCUS5974</name>
</gene>